<feature type="compositionally biased region" description="Basic and acidic residues" evidence="1">
    <location>
        <begin position="18"/>
        <end position="28"/>
    </location>
</feature>
<accession>A0A6C0EG71</accession>
<protein>
    <submittedName>
        <fullName evidence="2">Uncharacterized protein</fullName>
    </submittedName>
</protein>
<dbReference type="AlphaFoldDB" id="A0A6C0EG71"/>
<reference evidence="2" key="1">
    <citation type="journal article" date="2020" name="Nature">
        <title>Giant virus diversity and host interactions through global metagenomics.</title>
        <authorList>
            <person name="Schulz F."/>
            <person name="Roux S."/>
            <person name="Paez-Espino D."/>
            <person name="Jungbluth S."/>
            <person name="Walsh D.A."/>
            <person name="Denef V.J."/>
            <person name="McMahon K.D."/>
            <person name="Konstantinidis K.T."/>
            <person name="Eloe-Fadrosh E.A."/>
            <person name="Kyrpides N.C."/>
            <person name="Woyke T."/>
        </authorList>
    </citation>
    <scope>NUCLEOTIDE SEQUENCE</scope>
    <source>
        <strain evidence="2">GVMAG-M-3300000115-19</strain>
    </source>
</reference>
<name>A0A6C0EG71_9ZZZZ</name>
<proteinExistence type="predicted"/>
<organism evidence="2">
    <name type="scientific">viral metagenome</name>
    <dbReference type="NCBI Taxonomy" id="1070528"/>
    <lineage>
        <taxon>unclassified sequences</taxon>
        <taxon>metagenomes</taxon>
        <taxon>organismal metagenomes</taxon>
    </lineage>
</organism>
<feature type="region of interest" description="Disordered" evidence="1">
    <location>
        <begin position="1"/>
        <end position="46"/>
    </location>
</feature>
<sequence>MSEQNQSPPPPPPPPSKRGTDGENEARNRLNNATNKPPIPFSLGDD</sequence>
<dbReference type="EMBL" id="MN738845">
    <property type="protein sequence ID" value="QHT27918.1"/>
    <property type="molecule type" value="Genomic_DNA"/>
</dbReference>
<evidence type="ECO:0000313" key="2">
    <source>
        <dbReference type="EMBL" id="QHT27918.1"/>
    </source>
</evidence>
<evidence type="ECO:0000256" key="1">
    <source>
        <dbReference type="SAM" id="MobiDB-lite"/>
    </source>
</evidence>
<feature type="compositionally biased region" description="Pro residues" evidence="1">
    <location>
        <begin position="7"/>
        <end position="16"/>
    </location>
</feature>